<evidence type="ECO:0000313" key="2">
    <source>
        <dbReference type="EMBL" id="EAR93689.1"/>
    </source>
</evidence>
<feature type="region of interest" description="Disordered" evidence="1">
    <location>
        <begin position="499"/>
        <end position="521"/>
    </location>
</feature>
<dbReference type="RefSeq" id="XP_001013934.1">
    <property type="nucleotide sequence ID" value="XM_001013934.3"/>
</dbReference>
<dbReference type="KEGG" id="tet:TTHERM_00653820"/>
<feature type="compositionally biased region" description="Low complexity" evidence="1">
    <location>
        <begin position="219"/>
        <end position="232"/>
    </location>
</feature>
<evidence type="ECO:0000313" key="3">
    <source>
        <dbReference type="Proteomes" id="UP000009168"/>
    </source>
</evidence>
<accession>Q23AZ5</accession>
<name>Q23AZ5_TETTS</name>
<dbReference type="AlphaFoldDB" id="Q23AZ5"/>
<dbReference type="InParanoid" id="Q23AZ5"/>
<dbReference type="GeneID" id="7842208"/>
<protein>
    <submittedName>
        <fullName evidence="2">Uncharacterized protein</fullName>
    </submittedName>
</protein>
<reference evidence="3" key="1">
    <citation type="journal article" date="2006" name="PLoS Biol.">
        <title>Macronuclear genome sequence of the ciliate Tetrahymena thermophila, a model eukaryote.</title>
        <authorList>
            <person name="Eisen J.A."/>
            <person name="Coyne R.S."/>
            <person name="Wu M."/>
            <person name="Wu D."/>
            <person name="Thiagarajan M."/>
            <person name="Wortman J.R."/>
            <person name="Badger J.H."/>
            <person name="Ren Q."/>
            <person name="Amedeo P."/>
            <person name="Jones K.M."/>
            <person name="Tallon L.J."/>
            <person name="Delcher A.L."/>
            <person name="Salzberg S.L."/>
            <person name="Silva J.C."/>
            <person name="Haas B.J."/>
            <person name="Majoros W.H."/>
            <person name="Farzad M."/>
            <person name="Carlton J.M."/>
            <person name="Smith R.K. Jr."/>
            <person name="Garg J."/>
            <person name="Pearlman R.E."/>
            <person name="Karrer K.M."/>
            <person name="Sun L."/>
            <person name="Manning G."/>
            <person name="Elde N.C."/>
            <person name="Turkewitz A.P."/>
            <person name="Asai D.J."/>
            <person name="Wilkes D.E."/>
            <person name="Wang Y."/>
            <person name="Cai H."/>
            <person name="Collins K."/>
            <person name="Stewart B.A."/>
            <person name="Lee S.R."/>
            <person name="Wilamowska K."/>
            <person name="Weinberg Z."/>
            <person name="Ruzzo W.L."/>
            <person name="Wloga D."/>
            <person name="Gaertig J."/>
            <person name="Frankel J."/>
            <person name="Tsao C.-C."/>
            <person name="Gorovsky M.A."/>
            <person name="Keeling P.J."/>
            <person name="Waller R.F."/>
            <person name="Patron N.J."/>
            <person name="Cherry J.M."/>
            <person name="Stover N.A."/>
            <person name="Krieger C.J."/>
            <person name="del Toro C."/>
            <person name="Ryder H.F."/>
            <person name="Williamson S.C."/>
            <person name="Barbeau R.A."/>
            <person name="Hamilton E.P."/>
            <person name="Orias E."/>
        </authorList>
    </citation>
    <scope>NUCLEOTIDE SEQUENCE [LARGE SCALE GENOMIC DNA]</scope>
    <source>
        <strain evidence="3">SB210</strain>
    </source>
</reference>
<feature type="region of interest" description="Disordered" evidence="1">
    <location>
        <begin position="219"/>
        <end position="239"/>
    </location>
</feature>
<dbReference type="HOGENOM" id="CLU_372816_0_0_1"/>
<organism evidence="2 3">
    <name type="scientific">Tetrahymena thermophila (strain SB210)</name>
    <dbReference type="NCBI Taxonomy" id="312017"/>
    <lineage>
        <taxon>Eukaryota</taxon>
        <taxon>Sar</taxon>
        <taxon>Alveolata</taxon>
        <taxon>Ciliophora</taxon>
        <taxon>Intramacronucleata</taxon>
        <taxon>Oligohymenophorea</taxon>
        <taxon>Hymenostomatida</taxon>
        <taxon>Tetrahymenina</taxon>
        <taxon>Tetrahymenidae</taxon>
        <taxon>Tetrahymena</taxon>
    </lineage>
</organism>
<sequence>MSSSQISNQTFKECSNKITQQQQQSQLQAFQALLNGSCNSNGGSSNSNQSSIVIQQSTPQINSQLNAQSPLLTSSLQHKKVSQKIQLKAPQQVQGQSQSVIINALVYSQSLNQQSNQQIQNIQQNGNTVIQQNALNSSLNYNGQQQVTANCLQAQQNISSSSSSVNSSYSLQSQLSSQNSLQNGSLLSNPILGQQQPQQNPYSLQNCIVIANQSSIQQPNQQQSGTQNQQNSYICPTIQNNGSGQAGPLTFQTNNNNNSMALKKQQCDENGIYFSQKKKLLQIIQKQQKEQQEFEKQQQLTMNLSVAVPQSSEEFMQEIAKSQQKQKPIKVITSPNSNNSRIRNLLKKYQRNISREDNLTNLNSSSIMTPQLQLNQAQINSTGASFTQNFTSPIKRPSNGMNRDEKFLQGIQSNKICTMNLQQNTTDDKHDSQLKQEAPEQIEEVLQDNFDDYRNILDEEDLAFLDEIENVCSSIPKNQNNNSIQNKVLYNKNFNKQISTQSNSQSNSSINTPPNSANSKLCNDNLQINNSSINTKENDCPKAKESNFKRIVKTNVSISTNNCAQQSQNQHTSQSQKPVISQILNWFDSSFERKNNSSNSEFFQALETEDSLATTQITALSSCTPQSISQNILNLFSPLADSSEGGSTISFNNTNSSIKQAIQSLQQQSSESSSLVFEQIKQQIELQKQQLQQKFVNCSAQGQDTLSVKQPIQQQHSNQQTDKKVKLIGNQVVKNAIQSLSIENLN</sequence>
<dbReference type="EMBL" id="GG662720">
    <property type="protein sequence ID" value="EAR93689.1"/>
    <property type="molecule type" value="Genomic_DNA"/>
</dbReference>
<proteinExistence type="predicted"/>
<dbReference type="Proteomes" id="UP000009168">
    <property type="component" value="Unassembled WGS sequence"/>
</dbReference>
<keyword evidence="3" id="KW-1185">Reference proteome</keyword>
<evidence type="ECO:0000256" key="1">
    <source>
        <dbReference type="SAM" id="MobiDB-lite"/>
    </source>
</evidence>
<gene>
    <name evidence="2" type="ORF">TTHERM_00653820</name>
</gene>
<feature type="compositionally biased region" description="Low complexity" evidence="1">
    <location>
        <begin position="499"/>
        <end position="519"/>
    </location>
</feature>